<proteinExistence type="predicted"/>
<name>A0A3P3E553_9BURK</name>
<gene>
    <name evidence="1" type="ORF">EH244_28650</name>
    <name evidence="2" type="ORF">EJO66_26315</name>
</gene>
<dbReference type="Proteomes" id="UP000271137">
    <property type="component" value="Unassembled WGS sequence"/>
</dbReference>
<dbReference type="EMBL" id="RXFQ01000019">
    <property type="protein sequence ID" value="RSZ30581.1"/>
    <property type="molecule type" value="Genomic_DNA"/>
</dbReference>
<dbReference type="AlphaFoldDB" id="A0A3P3E553"/>
<evidence type="ECO:0000313" key="3">
    <source>
        <dbReference type="Proteomes" id="UP000271137"/>
    </source>
</evidence>
<protein>
    <submittedName>
        <fullName evidence="1">Uncharacterized protein</fullName>
    </submittedName>
</protein>
<evidence type="ECO:0000313" key="2">
    <source>
        <dbReference type="EMBL" id="RSZ30581.1"/>
    </source>
</evidence>
<dbReference type="Proteomes" id="UP000271590">
    <property type="component" value="Unassembled WGS sequence"/>
</dbReference>
<accession>A0A3P3E553</accession>
<reference evidence="1 4" key="1">
    <citation type="submission" date="2018-11" db="EMBL/GenBank/DDBJ databases">
        <title>The genome of Variovorax sp T529.</title>
        <authorList>
            <person name="Gao J."/>
        </authorList>
    </citation>
    <scope>NUCLEOTIDE SEQUENCE [LARGE SCALE GENOMIC DNA]</scope>
    <source>
        <strain evidence="1 4">T529</strain>
    </source>
</reference>
<evidence type="ECO:0000313" key="1">
    <source>
        <dbReference type="EMBL" id="RRH81605.1"/>
    </source>
</evidence>
<organism evidence="1 4">
    <name type="scientific">Variovorax beijingensis</name>
    <dbReference type="NCBI Taxonomy" id="2496117"/>
    <lineage>
        <taxon>Bacteria</taxon>
        <taxon>Pseudomonadati</taxon>
        <taxon>Pseudomonadota</taxon>
        <taxon>Betaproteobacteria</taxon>
        <taxon>Burkholderiales</taxon>
        <taxon>Comamonadaceae</taxon>
        <taxon>Variovorax</taxon>
    </lineage>
</organism>
<sequence>MQYRTFKDAGWNQSLIENLSSQGCSGIEISGRDTTEFRAKEAAFTDILKGFEDTFQHPNYWILSGHETAQPNTKVVAYKKFWQSTGILISAQSTATREWCVQTENGPKFFGVASKTLVTDGDLFRLWESLKTTWLVASPSLIDIDSLSERLSAGWDADPISCPSILLKMAVDLDSVLVRSFGPTAENQRGVVAIGKDTLIDALINWNSN</sequence>
<comment type="caution">
    <text evidence="1">The sequence shown here is derived from an EMBL/GenBank/DDBJ whole genome shotgun (WGS) entry which is preliminary data.</text>
</comment>
<dbReference type="RefSeq" id="WP_124961687.1">
    <property type="nucleotide sequence ID" value="NZ_RQXU01000029.1"/>
</dbReference>
<evidence type="ECO:0000313" key="4">
    <source>
        <dbReference type="Proteomes" id="UP000271590"/>
    </source>
</evidence>
<dbReference type="EMBL" id="RQXU01000029">
    <property type="protein sequence ID" value="RRH81605.1"/>
    <property type="molecule type" value="Genomic_DNA"/>
</dbReference>
<reference evidence="2 3" key="2">
    <citation type="submission" date="2018-12" db="EMBL/GenBank/DDBJ databases">
        <title>The genome sequences of strain 502.</title>
        <authorList>
            <person name="Gao J."/>
            <person name="Sun J."/>
        </authorList>
    </citation>
    <scope>NUCLEOTIDE SEQUENCE [LARGE SCALE GENOMIC DNA]</scope>
    <source>
        <strain evidence="2 3">502</strain>
    </source>
</reference>
<keyword evidence="3" id="KW-1185">Reference proteome</keyword>